<sequence>MAPAKMGAGGQQMNVNILDSEDERSPLDFESISRAEIEVFGLIPELCPTLNIAYCRYMRMVGYISCSDEFEERQKEKDKEKFWPTLTKANCLHPALSANMCALFMNHYCGIPFDQAFAWHRRVEAQEWRQGIKPIYGVTVSEQYQAKMDDDTNKLTKAALIKEDGTTSMIDAKDVPF</sequence>
<comment type="caution">
    <text evidence="1">The sequence shown here is derived from an EMBL/GenBank/DDBJ whole genome shotgun (WGS) entry which is preliminary data.</text>
</comment>
<name>A0A5A7NAQ7_9PROT</name>
<evidence type="ECO:0000313" key="2">
    <source>
        <dbReference type="Proteomes" id="UP000324996"/>
    </source>
</evidence>
<gene>
    <name evidence="1" type="ORF">JCM17846_28700</name>
</gene>
<evidence type="ECO:0000313" key="1">
    <source>
        <dbReference type="EMBL" id="GER05188.1"/>
    </source>
</evidence>
<keyword evidence="2" id="KW-1185">Reference proteome</keyword>
<proteinExistence type="predicted"/>
<accession>A0A5A7NAQ7</accession>
<organism evidence="1 2">
    <name type="scientific">Iodidimonas nitroreducens</name>
    <dbReference type="NCBI Taxonomy" id="1236968"/>
    <lineage>
        <taxon>Bacteria</taxon>
        <taxon>Pseudomonadati</taxon>
        <taxon>Pseudomonadota</taxon>
        <taxon>Alphaproteobacteria</taxon>
        <taxon>Iodidimonadales</taxon>
        <taxon>Iodidimonadaceae</taxon>
        <taxon>Iodidimonas</taxon>
    </lineage>
</organism>
<dbReference type="EMBL" id="BKCN01000019">
    <property type="protein sequence ID" value="GER05188.1"/>
    <property type="molecule type" value="Genomic_DNA"/>
</dbReference>
<dbReference type="Proteomes" id="UP000324996">
    <property type="component" value="Unassembled WGS sequence"/>
</dbReference>
<protein>
    <submittedName>
        <fullName evidence="1">Uncharacterized protein</fullName>
    </submittedName>
</protein>
<dbReference type="AlphaFoldDB" id="A0A5A7NAQ7"/>
<reference evidence="1 2" key="1">
    <citation type="submission" date="2019-09" db="EMBL/GenBank/DDBJ databases">
        <title>NBRP : Genome information of microbial organism related human and environment.</title>
        <authorList>
            <person name="Hattori M."/>
            <person name="Oshima K."/>
            <person name="Inaba H."/>
            <person name="Suda W."/>
            <person name="Sakamoto M."/>
            <person name="Iino T."/>
            <person name="Kitahara M."/>
            <person name="Oshida Y."/>
            <person name="Iida T."/>
            <person name="Kudo T."/>
            <person name="Itoh T."/>
            <person name="Ohkuma M."/>
        </authorList>
    </citation>
    <scope>NUCLEOTIDE SEQUENCE [LARGE SCALE GENOMIC DNA]</scope>
    <source>
        <strain evidence="1 2">Q-1</strain>
    </source>
</reference>